<comment type="caution">
    <text evidence="3">The sequence shown here is derived from an EMBL/GenBank/DDBJ whole genome shotgun (WGS) entry which is preliminary data.</text>
</comment>
<dbReference type="SUPFAM" id="SSF48208">
    <property type="entry name" value="Six-hairpin glycosidases"/>
    <property type="match status" value="1"/>
</dbReference>
<gene>
    <name evidence="3" type="ORF">GCM10009710_24110</name>
</gene>
<organism evidence="3 4">
    <name type="scientific">Aeromicrobium alkaliterrae</name>
    <dbReference type="NCBI Taxonomy" id="302168"/>
    <lineage>
        <taxon>Bacteria</taxon>
        <taxon>Bacillati</taxon>
        <taxon>Actinomycetota</taxon>
        <taxon>Actinomycetes</taxon>
        <taxon>Propionibacteriales</taxon>
        <taxon>Nocardioidaceae</taxon>
        <taxon>Aeromicrobium</taxon>
    </lineage>
</organism>
<proteinExistence type="predicted"/>
<dbReference type="PANTHER" id="PTHR40048:SF1">
    <property type="entry name" value="RHAMNOSYL O-METHYLTRANSFERASE"/>
    <property type="match status" value="1"/>
</dbReference>
<evidence type="ECO:0000256" key="2">
    <source>
        <dbReference type="ARBA" id="ARBA00022679"/>
    </source>
</evidence>
<dbReference type="EMBL" id="BAAAME010000004">
    <property type="protein sequence ID" value="GAA1743211.1"/>
    <property type="molecule type" value="Genomic_DNA"/>
</dbReference>
<dbReference type="InterPro" id="IPR008928">
    <property type="entry name" value="6-hairpin_glycosidase_sf"/>
</dbReference>
<dbReference type="Gene3D" id="1.50.10.10">
    <property type="match status" value="1"/>
</dbReference>
<evidence type="ECO:0000313" key="3">
    <source>
        <dbReference type="EMBL" id="GAA1743211.1"/>
    </source>
</evidence>
<dbReference type="RefSeq" id="WP_344201876.1">
    <property type="nucleotide sequence ID" value="NZ_BAAAME010000004.1"/>
</dbReference>
<evidence type="ECO:0000313" key="4">
    <source>
        <dbReference type="Proteomes" id="UP001501057"/>
    </source>
</evidence>
<dbReference type="Gene3D" id="3.40.50.150">
    <property type="entry name" value="Vaccinia Virus protein VP39"/>
    <property type="match status" value="1"/>
</dbReference>
<dbReference type="Proteomes" id="UP001501057">
    <property type="component" value="Unassembled WGS sequence"/>
</dbReference>
<evidence type="ECO:0000256" key="1">
    <source>
        <dbReference type="ARBA" id="ARBA00022603"/>
    </source>
</evidence>
<protein>
    <recommendedName>
        <fullName evidence="5">Methyltransferase domain-containing protein</fullName>
    </recommendedName>
</protein>
<dbReference type="InterPro" id="IPR012341">
    <property type="entry name" value="6hp_glycosidase-like_sf"/>
</dbReference>
<dbReference type="Pfam" id="PF13578">
    <property type="entry name" value="Methyltransf_24"/>
    <property type="match status" value="1"/>
</dbReference>
<evidence type="ECO:0008006" key="5">
    <source>
        <dbReference type="Google" id="ProtNLM"/>
    </source>
</evidence>
<accession>A0ABN2JY03</accession>
<dbReference type="InterPro" id="IPR029063">
    <property type="entry name" value="SAM-dependent_MTases_sf"/>
</dbReference>
<sequence>MNPPLTPAQVLHTAAWIATQQEESGAIPWHVGGHLDPWDHVQAAMGLSAAGFHAQAERAYAWSASAQLPDGSWAAKYVDGEAVDHYLDANFTAYIATGVWHHWLVTGSSEFVEELWSTVDAAIDAVLPLQRADGAFVWTPGEPDALVTGNASIAFSLRCAVGLSDVVGESRPEWEAAAERVAAALADPSLFEPKPHSMDWYYPLLGAPWSQVDADRRIEQGWDTFVVPGRGVRCVTPNTWVTGAETCELVLALAANGRPDEAAQVFADMQHLREADGSYWTGLEYASEQRWPDERTTWTAGSVILAYDALYGISEGSNLFAGAGLGVRDAVLAWSAYPPPQEIAPVPLPPALAEVAARTKGFLPDDEADALRAVVAAHVRPGGTVVEIGTYCGKSAIHLGHVVREAGATLVTLDHHRGSEEQQVGWEYHDAELVDPRVGAMDTLPFARQALFEAGLEEVVVPVVGRSTTISAFWATPLDAVFIDGGHTEEAAQNDYDGWAGHVREGGVLVIHDVFPDPADGGQAPFHIYERALADGFTEILHVGSLRALRR</sequence>
<keyword evidence="1" id="KW-0489">Methyltransferase</keyword>
<keyword evidence="2" id="KW-0808">Transferase</keyword>
<dbReference type="SUPFAM" id="SSF53335">
    <property type="entry name" value="S-adenosyl-L-methionine-dependent methyltransferases"/>
    <property type="match status" value="1"/>
</dbReference>
<reference evidence="3 4" key="1">
    <citation type="journal article" date="2019" name="Int. J. Syst. Evol. Microbiol.">
        <title>The Global Catalogue of Microorganisms (GCM) 10K type strain sequencing project: providing services to taxonomists for standard genome sequencing and annotation.</title>
        <authorList>
            <consortium name="The Broad Institute Genomics Platform"/>
            <consortium name="The Broad Institute Genome Sequencing Center for Infectious Disease"/>
            <person name="Wu L."/>
            <person name="Ma J."/>
        </authorList>
    </citation>
    <scope>NUCLEOTIDE SEQUENCE [LARGE SCALE GENOMIC DNA]</scope>
    <source>
        <strain evidence="3 4">JCM 13518</strain>
    </source>
</reference>
<dbReference type="PANTHER" id="PTHR40048">
    <property type="entry name" value="RHAMNOSYL O-METHYLTRANSFERASE"/>
    <property type="match status" value="1"/>
</dbReference>
<keyword evidence="4" id="KW-1185">Reference proteome</keyword>
<name>A0ABN2JY03_9ACTN</name>